<proteinExistence type="predicted"/>
<feature type="transmembrane region" description="Helical" evidence="1">
    <location>
        <begin position="12"/>
        <end position="31"/>
    </location>
</feature>
<sequence>MIKPLRKRHLQIWTALAVLIPIGIISAWLSIPTAAKDKLLQPASAKALPVVLLAAEKDDYTVRIRSYSDTSQLQLEWINKKTLTHPTATIYKIQTGVKDIHNGILVGRIEARGNYYFKLDSTLKPVNASTYQLLLYDFIHKQVIDTINF</sequence>
<reference evidence="2 3" key="1">
    <citation type="journal article" date="2016" name="Int. J. Syst. Evol. Microbiol.">
        <title>Panacibacter ginsenosidivorans gen. nov., sp. nov., with ginsenoside converting activity isolated from soil of a ginseng field.</title>
        <authorList>
            <person name="Siddiqi M.Z."/>
            <person name="Muhammad Shafi S."/>
            <person name="Choi K.D."/>
            <person name="Im W.T."/>
        </authorList>
    </citation>
    <scope>NUCLEOTIDE SEQUENCE [LARGE SCALE GENOMIC DNA]</scope>
    <source>
        <strain evidence="2 3">Gsoil1550</strain>
    </source>
</reference>
<name>A0A5B8VD20_9BACT</name>
<evidence type="ECO:0000313" key="3">
    <source>
        <dbReference type="Proteomes" id="UP000321533"/>
    </source>
</evidence>
<gene>
    <name evidence="2" type="ORF">FRZ67_17120</name>
</gene>
<dbReference type="Proteomes" id="UP000321533">
    <property type="component" value="Chromosome"/>
</dbReference>
<dbReference type="RefSeq" id="WP_147191494.1">
    <property type="nucleotide sequence ID" value="NZ_CP042435.1"/>
</dbReference>
<dbReference type="OrthoDB" id="667161at2"/>
<dbReference type="EMBL" id="CP042435">
    <property type="protein sequence ID" value="QEC68945.1"/>
    <property type="molecule type" value="Genomic_DNA"/>
</dbReference>
<organism evidence="2 3">
    <name type="scientific">Panacibacter ginsenosidivorans</name>
    <dbReference type="NCBI Taxonomy" id="1813871"/>
    <lineage>
        <taxon>Bacteria</taxon>
        <taxon>Pseudomonadati</taxon>
        <taxon>Bacteroidota</taxon>
        <taxon>Chitinophagia</taxon>
        <taxon>Chitinophagales</taxon>
        <taxon>Chitinophagaceae</taxon>
        <taxon>Panacibacter</taxon>
    </lineage>
</organism>
<keyword evidence="1" id="KW-0812">Transmembrane</keyword>
<dbReference type="KEGG" id="pgin:FRZ67_17120"/>
<protein>
    <submittedName>
        <fullName evidence="2">Uncharacterized protein</fullName>
    </submittedName>
</protein>
<accession>A0A5B8VD20</accession>
<keyword evidence="1" id="KW-1133">Transmembrane helix</keyword>
<evidence type="ECO:0000313" key="2">
    <source>
        <dbReference type="EMBL" id="QEC68945.1"/>
    </source>
</evidence>
<keyword evidence="3" id="KW-1185">Reference proteome</keyword>
<keyword evidence="1" id="KW-0472">Membrane</keyword>
<dbReference type="AlphaFoldDB" id="A0A5B8VD20"/>
<evidence type="ECO:0000256" key="1">
    <source>
        <dbReference type="SAM" id="Phobius"/>
    </source>
</evidence>